<comment type="similarity">
    <text evidence="1 4 7">Belongs to the aldehyde dehydrogenase family.</text>
</comment>
<evidence type="ECO:0000256" key="3">
    <source>
        <dbReference type="ARBA" id="ARBA00023027"/>
    </source>
</evidence>
<evidence type="ECO:0000313" key="9">
    <source>
        <dbReference type="EMBL" id="AXY76438.1"/>
    </source>
</evidence>
<gene>
    <name evidence="9" type="ORF">D3H65_21635</name>
</gene>
<evidence type="ECO:0000313" key="10">
    <source>
        <dbReference type="Proteomes" id="UP000263900"/>
    </source>
</evidence>
<organism evidence="9 10">
    <name type="scientific">Paraflavitalea soli</name>
    <dbReference type="NCBI Taxonomy" id="2315862"/>
    <lineage>
        <taxon>Bacteria</taxon>
        <taxon>Pseudomonadati</taxon>
        <taxon>Bacteroidota</taxon>
        <taxon>Chitinophagia</taxon>
        <taxon>Chitinophagales</taxon>
        <taxon>Chitinophagaceae</taxon>
        <taxon>Paraflavitalea</taxon>
    </lineage>
</organism>
<dbReference type="Gene3D" id="3.40.309.10">
    <property type="entry name" value="Aldehyde Dehydrogenase, Chain A, domain 2"/>
    <property type="match status" value="1"/>
</dbReference>
<proteinExistence type="inferred from homology"/>
<feature type="active site" evidence="5">
    <location>
        <position position="248"/>
    </location>
</feature>
<evidence type="ECO:0000256" key="6">
    <source>
        <dbReference type="PROSITE-ProRule" id="PRU10007"/>
    </source>
</evidence>
<dbReference type="PIRSF" id="PIRSF036492">
    <property type="entry name" value="ALDH"/>
    <property type="match status" value="1"/>
</dbReference>
<dbReference type="EMBL" id="CP032157">
    <property type="protein sequence ID" value="AXY76438.1"/>
    <property type="molecule type" value="Genomic_DNA"/>
</dbReference>
<dbReference type="InterPro" id="IPR012394">
    <property type="entry name" value="Aldehyde_DH_NAD(P)"/>
</dbReference>
<dbReference type="FunFam" id="3.40.605.10:FF:000004">
    <property type="entry name" value="Aldehyde dehydrogenase"/>
    <property type="match status" value="1"/>
</dbReference>
<keyword evidence="3" id="KW-0520">NAD</keyword>
<evidence type="ECO:0000256" key="2">
    <source>
        <dbReference type="ARBA" id="ARBA00023002"/>
    </source>
</evidence>
<evidence type="ECO:0000256" key="4">
    <source>
        <dbReference type="PIRNR" id="PIRNR036492"/>
    </source>
</evidence>
<protein>
    <recommendedName>
        <fullName evidence="4">Aldehyde dehydrogenase</fullName>
    </recommendedName>
</protein>
<dbReference type="GO" id="GO:0005737">
    <property type="term" value="C:cytoplasm"/>
    <property type="evidence" value="ECO:0007669"/>
    <property type="project" value="TreeGrafter"/>
</dbReference>
<feature type="active site" evidence="5 6">
    <location>
        <position position="214"/>
    </location>
</feature>
<feature type="domain" description="Aldehyde dehydrogenase" evidence="8">
    <location>
        <begin position="24"/>
        <end position="432"/>
    </location>
</feature>
<accession>A0A3B7MQL9</accession>
<dbReference type="PROSITE" id="PS00070">
    <property type="entry name" value="ALDEHYDE_DEHYDR_CYS"/>
    <property type="match status" value="1"/>
</dbReference>
<dbReference type="Proteomes" id="UP000263900">
    <property type="component" value="Chromosome"/>
</dbReference>
<dbReference type="GO" id="GO:0004029">
    <property type="term" value="F:aldehyde dehydrogenase (NAD+) activity"/>
    <property type="evidence" value="ECO:0007669"/>
    <property type="project" value="TreeGrafter"/>
</dbReference>
<dbReference type="InterPro" id="IPR029510">
    <property type="entry name" value="Ald_DH_CS_GLU"/>
</dbReference>
<dbReference type="InterPro" id="IPR015590">
    <property type="entry name" value="Aldehyde_DH_dom"/>
</dbReference>
<dbReference type="CDD" id="cd07136">
    <property type="entry name" value="ALDH_YwdH-P39616"/>
    <property type="match status" value="1"/>
</dbReference>
<keyword evidence="2 4" id="KW-0560">Oxidoreductase</keyword>
<dbReference type="PANTHER" id="PTHR43570:SF16">
    <property type="entry name" value="ALDEHYDE DEHYDROGENASE TYPE III, ISOFORM Q"/>
    <property type="match status" value="1"/>
</dbReference>
<keyword evidence="10" id="KW-1185">Reference proteome</keyword>
<dbReference type="PANTHER" id="PTHR43570">
    <property type="entry name" value="ALDEHYDE DEHYDROGENASE"/>
    <property type="match status" value="1"/>
</dbReference>
<evidence type="ECO:0000256" key="7">
    <source>
        <dbReference type="RuleBase" id="RU003345"/>
    </source>
</evidence>
<dbReference type="SUPFAM" id="SSF53720">
    <property type="entry name" value="ALDH-like"/>
    <property type="match status" value="1"/>
</dbReference>
<dbReference type="OrthoDB" id="629320at2"/>
<dbReference type="Pfam" id="PF00171">
    <property type="entry name" value="Aldedh"/>
    <property type="match status" value="1"/>
</dbReference>
<evidence type="ECO:0000256" key="5">
    <source>
        <dbReference type="PIRSR" id="PIRSR036492-1"/>
    </source>
</evidence>
<dbReference type="GO" id="GO:0006081">
    <property type="term" value="P:aldehyde metabolic process"/>
    <property type="evidence" value="ECO:0007669"/>
    <property type="project" value="InterPro"/>
</dbReference>
<dbReference type="FunFam" id="3.40.309.10:FF:000003">
    <property type="entry name" value="Aldehyde dehydrogenase"/>
    <property type="match status" value="1"/>
</dbReference>
<dbReference type="InterPro" id="IPR016160">
    <property type="entry name" value="Ald_DH_CS_CYS"/>
</dbReference>
<dbReference type="KEGG" id="pseg:D3H65_21635"/>
<dbReference type="InterPro" id="IPR016163">
    <property type="entry name" value="Ald_DH_C"/>
</dbReference>
<evidence type="ECO:0000256" key="1">
    <source>
        <dbReference type="ARBA" id="ARBA00009986"/>
    </source>
</evidence>
<evidence type="ECO:0000259" key="8">
    <source>
        <dbReference type="Pfam" id="PF00171"/>
    </source>
</evidence>
<reference evidence="9 10" key="1">
    <citation type="submission" date="2018-09" db="EMBL/GenBank/DDBJ databases">
        <title>Genome sequencing of strain 6GH32-13.</title>
        <authorList>
            <person name="Weon H.-Y."/>
            <person name="Heo J."/>
            <person name="Kwon S.-W."/>
        </authorList>
    </citation>
    <scope>NUCLEOTIDE SEQUENCE [LARGE SCALE GENOMIC DNA]</scope>
    <source>
        <strain evidence="9 10">5GH32-13</strain>
    </source>
</reference>
<dbReference type="AlphaFoldDB" id="A0A3B7MQL9"/>
<dbReference type="PROSITE" id="PS00687">
    <property type="entry name" value="ALDEHYDE_DEHYDR_GLU"/>
    <property type="match status" value="1"/>
</dbReference>
<dbReference type="Gene3D" id="3.40.605.10">
    <property type="entry name" value="Aldehyde Dehydrogenase, Chain A, domain 1"/>
    <property type="match status" value="1"/>
</dbReference>
<dbReference type="InterPro" id="IPR016162">
    <property type="entry name" value="Ald_DH_N"/>
</dbReference>
<dbReference type="RefSeq" id="WP_119052315.1">
    <property type="nucleotide sequence ID" value="NZ_CP032157.1"/>
</dbReference>
<dbReference type="InterPro" id="IPR016161">
    <property type="entry name" value="Ald_DH/histidinol_DH"/>
</dbReference>
<sequence>MNQDQLTDALLLMRHYYDSGVTRPYRFRKEQLLHLKRALLKYEQALHDALYADLKKSPEESWVTETGFLLSEIHATLKGLHGWMEPESVGTNLVNLPSSSYIQREPLGIILIIAPWNYPLQLLLTPLVGAIAAGNCMVLKPSEFAPATSVVMKQLIEETFPREYIFYLEGDGAEVVPAMMQHFRFDHVFYTGSTATGKIIYQMAAEKLTPVTLELGGKSPCVVESDANIKVAARRIAIAKFSNAGQMCVAPDYVLVHRSVQDTFLEAMKHTLQQFFTDDPAASYNYGKIINGKQFNRLTKLLANGRIVYGGQYDEAALYIGPTLLVEVSPDAPIMQEEIFGPLLPVIPFDTREEAKAIINRHPDPLAFYVYSSDNKKQKAWLEQVPAGGVCINNSSWHLTNHHLPFGGRGASGMGAYHGRTSFETFSHRKAVMKTPAWFDPAIKYPPFKGKLKLFKWIIR</sequence>
<name>A0A3B7MQL9_9BACT</name>